<dbReference type="Proteomes" id="UP000266906">
    <property type="component" value="Unassembled WGS sequence"/>
</dbReference>
<dbReference type="PANTHER" id="PTHR34846:SF10">
    <property type="entry name" value="CYTOPLASMIC PROTEIN"/>
    <property type="match status" value="1"/>
</dbReference>
<reference evidence="3 4" key="1">
    <citation type="submission" date="2018-11" db="EMBL/GenBank/DDBJ databases">
        <title>Sequencing the genomes of 1000 actinobacteria strains.</title>
        <authorList>
            <person name="Klenk H.-P."/>
        </authorList>
    </citation>
    <scope>NUCLEOTIDE SEQUENCE [LARGE SCALE GENOMIC DNA]</scope>
    <source>
        <strain evidence="3 4">DSM 44781</strain>
    </source>
</reference>
<keyword evidence="4" id="KW-1185">Reference proteome</keyword>
<dbReference type="NCBIfam" id="TIGR00778">
    <property type="entry name" value="ahpD_dom"/>
    <property type="match status" value="1"/>
</dbReference>
<gene>
    <name evidence="3" type="ORF">EDD38_1622</name>
</gene>
<dbReference type="InterPro" id="IPR029032">
    <property type="entry name" value="AhpD-like"/>
</dbReference>
<feature type="compositionally biased region" description="Pro residues" evidence="1">
    <location>
        <begin position="1"/>
        <end position="10"/>
    </location>
</feature>
<protein>
    <submittedName>
        <fullName evidence="3">AhpD family alkylhydroperoxidase</fullName>
    </submittedName>
</protein>
<evidence type="ECO:0000256" key="1">
    <source>
        <dbReference type="SAM" id="MobiDB-lite"/>
    </source>
</evidence>
<dbReference type="SUPFAM" id="SSF69118">
    <property type="entry name" value="AhpD-like"/>
    <property type="match status" value="1"/>
</dbReference>
<evidence type="ECO:0000313" key="3">
    <source>
        <dbReference type="EMBL" id="RPE33337.1"/>
    </source>
</evidence>
<accession>A0A3N4RXY2</accession>
<proteinExistence type="predicted"/>
<dbReference type="AlphaFoldDB" id="A0A3N4RXY2"/>
<dbReference type="Pfam" id="PF02627">
    <property type="entry name" value="CMD"/>
    <property type="match status" value="1"/>
</dbReference>
<comment type="caution">
    <text evidence="3">The sequence shown here is derived from an EMBL/GenBank/DDBJ whole genome shotgun (WGS) entry which is preliminary data.</text>
</comment>
<feature type="region of interest" description="Disordered" evidence="1">
    <location>
        <begin position="1"/>
        <end position="22"/>
    </location>
</feature>
<dbReference type="Gene3D" id="1.20.1290.10">
    <property type="entry name" value="AhpD-like"/>
    <property type="match status" value="1"/>
</dbReference>
<evidence type="ECO:0000259" key="2">
    <source>
        <dbReference type="Pfam" id="PF02627"/>
    </source>
</evidence>
<dbReference type="GO" id="GO:0051920">
    <property type="term" value="F:peroxiredoxin activity"/>
    <property type="evidence" value="ECO:0007669"/>
    <property type="project" value="InterPro"/>
</dbReference>
<evidence type="ECO:0000313" key="4">
    <source>
        <dbReference type="Proteomes" id="UP000266906"/>
    </source>
</evidence>
<dbReference type="EMBL" id="RKQG01000001">
    <property type="protein sequence ID" value="RPE33337.1"/>
    <property type="molecule type" value="Genomic_DNA"/>
</dbReference>
<dbReference type="PANTHER" id="PTHR34846">
    <property type="entry name" value="4-CARBOXYMUCONOLACTONE DECARBOXYLASE FAMILY PROTEIN (AFU_ORTHOLOGUE AFUA_6G11590)"/>
    <property type="match status" value="1"/>
</dbReference>
<dbReference type="InterPro" id="IPR004675">
    <property type="entry name" value="AhpD_core"/>
</dbReference>
<sequence>MNHAAGPPPAYGDGMTDESTVPAPAPRILLHRSAPEFHRALLEASRAATAGLADPVVTELVNLRASQINGCAFCLDKHAADARAKGEREHRLDTLAAWRETPYFTARERAALALTESVTLLADTHVPDEVFDEAAEHFAEAELAHLIGLISAINALNRVGVTSRLTPRR</sequence>
<organism evidence="3 4">
    <name type="scientific">Kitasatospora cineracea</name>
    <dbReference type="NCBI Taxonomy" id="88074"/>
    <lineage>
        <taxon>Bacteria</taxon>
        <taxon>Bacillati</taxon>
        <taxon>Actinomycetota</taxon>
        <taxon>Actinomycetes</taxon>
        <taxon>Kitasatosporales</taxon>
        <taxon>Streptomycetaceae</taxon>
        <taxon>Kitasatospora</taxon>
    </lineage>
</organism>
<feature type="domain" description="Carboxymuconolactone decarboxylase-like" evidence="2">
    <location>
        <begin position="35"/>
        <end position="116"/>
    </location>
</feature>
<dbReference type="InterPro" id="IPR003779">
    <property type="entry name" value="CMD-like"/>
</dbReference>
<name>A0A3N4RXY2_9ACTN</name>